<organism evidence="2 3">
    <name type="scientific">Rotaria magnacalcarata</name>
    <dbReference type="NCBI Taxonomy" id="392030"/>
    <lineage>
        <taxon>Eukaryota</taxon>
        <taxon>Metazoa</taxon>
        <taxon>Spiralia</taxon>
        <taxon>Gnathifera</taxon>
        <taxon>Rotifera</taxon>
        <taxon>Eurotatoria</taxon>
        <taxon>Bdelloidea</taxon>
        <taxon>Philodinida</taxon>
        <taxon>Philodinidae</taxon>
        <taxon>Rotaria</taxon>
    </lineage>
</organism>
<feature type="chain" id="PRO_5032594666" evidence="1">
    <location>
        <begin position="23"/>
        <end position="326"/>
    </location>
</feature>
<protein>
    <submittedName>
        <fullName evidence="2">Uncharacterized protein</fullName>
    </submittedName>
</protein>
<reference evidence="2" key="1">
    <citation type="submission" date="2021-02" db="EMBL/GenBank/DDBJ databases">
        <authorList>
            <person name="Nowell W R."/>
        </authorList>
    </citation>
    <scope>NUCLEOTIDE SEQUENCE</scope>
</reference>
<name>A0A816Z0E7_9BILA</name>
<sequence>MMFLRLLLRVLLSICLLSECFTNIQNIKQQDAYTYGVRLVANDEFRILAQNEQMQFIIIQNPYNENSSNCTLDFLAITKFDHEKRDSGLMMIYGLAIANEDNVKDYLVFAYVGEDWQNNVYLMLTYLIKSDNTSLCPRFLGSSKTKALIDSWEWMERPLLTIDPLGTRAYAFGWGAILSMDITSISNMSSSSTYVEATVEEYPFQRGFFPKAFAVIRKQIIFVVGILKIDRYFRPHLFAIKLNNAPNISILNEIRLSSTVFGLSSTNYDQYSSMSIAVHDDQETILVGIPQLDLVVILYFNSSNQFELIMEHESLQNGVAFGRSVV</sequence>
<comment type="caution">
    <text evidence="2">The sequence shown here is derived from an EMBL/GenBank/DDBJ whole genome shotgun (WGS) entry which is preliminary data.</text>
</comment>
<feature type="signal peptide" evidence="1">
    <location>
        <begin position="1"/>
        <end position="22"/>
    </location>
</feature>
<gene>
    <name evidence="2" type="ORF">MBJ925_LOCUS34691</name>
</gene>
<dbReference type="Proteomes" id="UP000663824">
    <property type="component" value="Unassembled WGS sequence"/>
</dbReference>
<keyword evidence="1" id="KW-0732">Signal</keyword>
<dbReference type="EMBL" id="CAJNRE010019068">
    <property type="protein sequence ID" value="CAF2187433.1"/>
    <property type="molecule type" value="Genomic_DNA"/>
</dbReference>
<proteinExistence type="predicted"/>
<accession>A0A816Z0E7</accession>
<evidence type="ECO:0000256" key="1">
    <source>
        <dbReference type="SAM" id="SignalP"/>
    </source>
</evidence>
<evidence type="ECO:0000313" key="2">
    <source>
        <dbReference type="EMBL" id="CAF2187433.1"/>
    </source>
</evidence>
<evidence type="ECO:0000313" key="3">
    <source>
        <dbReference type="Proteomes" id="UP000663824"/>
    </source>
</evidence>
<dbReference type="AlphaFoldDB" id="A0A816Z0E7"/>